<dbReference type="Proteomes" id="UP001465755">
    <property type="component" value="Unassembled WGS sequence"/>
</dbReference>
<proteinExistence type="predicted"/>
<feature type="domain" description="Dienelactone hydrolase" evidence="1">
    <location>
        <begin position="50"/>
        <end position="261"/>
    </location>
</feature>
<sequence>MSVLVTTFRQCTALRAPHVLRSQGNFRQSVRMSSSSKITFGDKLPGHYVNKDTSAKSAVVVVQEWWGIVPEVIRQAEYISKELKVPVLVPDLYKGSVGVEAEEAKHMMDNLDFPQAAKEINQAAEHLRNDGAEKVGVVGFCMGGALAFLSAQGGSFDAVVGFYGAPPGEARQVDKIKAPCQGHSGSEDSFKGFADPATMKEFLDSIKGAKTEFYEYKGEGHGFMNADEKDIQDKMRTAELPKGSKEAQELAWKRTFQFLKANLA</sequence>
<protein>
    <recommendedName>
        <fullName evidence="1">Dienelactone hydrolase domain-containing protein</fullName>
    </recommendedName>
</protein>
<dbReference type="InterPro" id="IPR029058">
    <property type="entry name" value="AB_hydrolase_fold"/>
</dbReference>
<dbReference type="Pfam" id="PF01738">
    <property type="entry name" value="DLH"/>
    <property type="match status" value="1"/>
</dbReference>
<dbReference type="PANTHER" id="PTHR46623:SF6">
    <property type="entry name" value="ALPHA_BETA-HYDROLASES SUPERFAMILY PROTEIN"/>
    <property type="match status" value="1"/>
</dbReference>
<accession>A0AAW1NUB1</accession>
<name>A0AAW1NUB1_9CHLO</name>
<keyword evidence="3" id="KW-1185">Reference proteome</keyword>
<dbReference type="Gene3D" id="3.40.50.1820">
    <property type="entry name" value="alpha/beta hydrolase"/>
    <property type="match status" value="1"/>
</dbReference>
<dbReference type="InterPro" id="IPR002925">
    <property type="entry name" value="Dienelactn_hydro"/>
</dbReference>
<dbReference type="SUPFAM" id="SSF53474">
    <property type="entry name" value="alpha/beta-Hydrolases"/>
    <property type="match status" value="1"/>
</dbReference>
<dbReference type="EMBL" id="JALJOQ010000121">
    <property type="protein sequence ID" value="KAK9795941.1"/>
    <property type="molecule type" value="Genomic_DNA"/>
</dbReference>
<comment type="caution">
    <text evidence="2">The sequence shown here is derived from an EMBL/GenBank/DDBJ whole genome shotgun (WGS) entry which is preliminary data.</text>
</comment>
<dbReference type="GO" id="GO:0016787">
    <property type="term" value="F:hydrolase activity"/>
    <property type="evidence" value="ECO:0007669"/>
    <property type="project" value="InterPro"/>
</dbReference>
<dbReference type="InterPro" id="IPR051049">
    <property type="entry name" value="Dienelactone_hydrolase-like"/>
</dbReference>
<evidence type="ECO:0000259" key="1">
    <source>
        <dbReference type="Pfam" id="PF01738"/>
    </source>
</evidence>
<organism evidence="2 3">
    <name type="scientific">Symbiochloris irregularis</name>
    <dbReference type="NCBI Taxonomy" id="706552"/>
    <lineage>
        <taxon>Eukaryota</taxon>
        <taxon>Viridiplantae</taxon>
        <taxon>Chlorophyta</taxon>
        <taxon>core chlorophytes</taxon>
        <taxon>Trebouxiophyceae</taxon>
        <taxon>Trebouxiales</taxon>
        <taxon>Trebouxiaceae</taxon>
        <taxon>Symbiochloris</taxon>
    </lineage>
</organism>
<evidence type="ECO:0000313" key="2">
    <source>
        <dbReference type="EMBL" id="KAK9795941.1"/>
    </source>
</evidence>
<dbReference type="PANTHER" id="PTHR46623">
    <property type="entry name" value="CARBOXYMETHYLENEBUTENOLIDASE-RELATED"/>
    <property type="match status" value="1"/>
</dbReference>
<reference evidence="2 3" key="1">
    <citation type="journal article" date="2024" name="Nat. Commun.">
        <title>Phylogenomics reveals the evolutionary origins of lichenization in chlorophyte algae.</title>
        <authorList>
            <person name="Puginier C."/>
            <person name="Libourel C."/>
            <person name="Otte J."/>
            <person name="Skaloud P."/>
            <person name="Haon M."/>
            <person name="Grisel S."/>
            <person name="Petersen M."/>
            <person name="Berrin J.G."/>
            <person name="Delaux P.M."/>
            <person name="Dal Grande F."/>
            <person name="Keller J."/>
        </authorList>
    </citation>
    <scope>NUCLEOTIDE SEQUENCE [LARGE SCALE GENOMIC DNA]</scope>
    <source>
        <strain evidence="2 3">SAG 2036</strain>
    </source>
</reference>
<dbReference type="AlphaFoldDB" id="A0AAW1NUB1"/>
<evidence type="ECO:0000313" key="3">
    <source>
        <dbReference type="Proteomes" id="UP001465755"/>
    </source>
</evidence>
<gene>
    <name evidence="2" type="ORF">WJX73_009952</name>
</gene>